<reference evidence="1 2" key="1">
    <citation type="journal article" date="2014" name="ISME J.">
        <title>Ecophysiology of Thioploca ingrica as revealed by the complete genome sequence supplemented with proteomic evidence.</title>
        <authorList>
            <person name="Kojima H."/>
            <person name="Ogura Y."/>
            <person name="Yamamoto N."/>
            <person name="Togashi T."/>
            <person name="Mori H."/>
            <person name="Watanabe T."/>
            <person name="Nemoto F."/>
            <person name="Kurokawa K."/>
            <person name="Hayashi T."/>
            <person name="Fukui M."/>
        </authorList>
    </citation>
    <scope>NUCLEOTIDE SEQUENCE [LARGE SCALE GENOMIC DNA]</scope>
</reference>
<accession>A0A090AHZ5</accession>
<organism evidence="1 2">
    <name type="scientific">Thioploca ingrica</name>
    <dbReference type="NCBI Taxonomy" id="40754"/>
    <lineage>
        <taxon>Bacteria</taxon>
        <taxon>Pseudomonadati</taxon>
        <taxon>Pseudomonadota</taxon>
        <taxon>Gammaproteobacteria</taxon>
        <taxon>Thiotrichales</taxon>
        <taxon>Thiotrichaceae</taxon>
        <taxon>Thioploca</taxon>
    </lineage>
</organism>
<sequence>MNAKEFLDSAYQINQDATKEVDYRNATSRAYYAAYHGCKKLVNEPAVMGASHEKVIIALKNSSHQEKRSIGNSLQQIKASRVWADYQLDNSFPRSESNKVLEIVKRLYNLNKL</sequence>
<gene>
    <name evidence="1" type="ORF">THII_0680</name>
</gene>
<dbReference type="HOGENOM" id="CLU_150733_0_0_6"/>
<dbReference type="Proteomes" id="UP000031623">
    <property type="component" value="Chromosome"/>
</dbReference>
<keyword evidence="2" id="KW-1185">Reference proteome</keyword>
<dbReference type="OrthoDB" id="7030738at2"/>
<dbReference type="EMBL" id="AP014633">
    <property type="protein sequence ID" value="BAP54977.1"/>
    <property type="molecule type" value="Genomic_DNA"/>
</dbReference>
<name>A0A090AHZ5_9GAMM</name>
<dbReference type="Gene3D" id="1.20.120.330">
    <property type="entry name" value="Nucleotidyltransferases domain 2"/>
    <property type="match status" value="1"/>
</dbReference>
<evidence type="ECO:0000313" key="2">
    <source>
        <dbReference type="Proteomes" id="UP000031623"/>
    </source>
</evidence>
<dbReference type="AlphaFoldDB" id="A0A090AHZ5"/>
<evidence type="ECO:0000313" key="1">
    <source>
        <dbReference type="EMBL" id="BAP54977.1"/>
    </source>
</evidence>
<proteinExistence type="predicted"/>
<dbReference type="KEGG" id="tig:THII_0680"/>
<protein>
    <submittedName>
        <fullName evidence="1">Bacteriophage protein</fullName>
    </submittedName>
</protein>